<dbReference type="HOGENOM" id="CLU_464351_0_0_11"/>
<reference evidence="2 3" key="1">
    <citation type="submission" date="2013-03" db="EMBL/GenBank/DDBJ databases">
        <title>Reference genome for the Human Microbiome Project.</title>
        <authorList>
            <person name="Aqrawi P."/>
            <person name="Ayvaz T."/>
            <person name="Bess C."/>
            <person name="Blankenburg K."/>
            <person name="Coyle M."/>
            <person name="Deng J."/>
            <person name="Forbes L."/>
            <person name="Fowler G."/>
            <person name="Francisco L."/>
            <person name="Fu Q."/>
            <person name="Gibbs R."/>
            <person name="Gross S."/>
            <person name="Gubbala S."/>
            <person name="Hale W."/>
            <person name="Hemphill L."/>
            <person name="Highlander S."/>
            <person name="Hirani K."/>
            <person name="Jackson L."/>
            <person name="Jakkamsetti A."/>
            <person name="Javaid M."/>
            <person name="Jayaseelan J.C."/>
            <person name="Jiang H."/>
            <person name="Joshi V."/>
            <person name="Korchina V."/>
            <person name="Kovar C."/>
            <person name="Lara F."/>
            <person name="Lee S."/>
            <person name="Liu Y."/>
            <person name="Mata R."/>
            <person name="Mathew T."/>
            <person name="Munidasa M."/>
            <person name="Muzny D."/>
            <person name="Nazareth L."/>
            <person name="Ngo R."/>
            <person name="Nguyen L."/>
            <person name="Nguyen N."/>
            <person name="Okwuonu G."/>
            <person name="Ongeri F."/>
            <person name="Palculict T."/>
            <person name="Patil S."/>
            <person name="Petrosino J."/>
            <person name="Pham C."/>
            <person name="Pham P."/>
            <person name="Pu L.-L."/>
            <person name="Qin X."/>
            <person name="Qu J."/>
            <person name="Reid J."/>
            <person name="Ross M."/>
            <person name="Ruth R."/>
            <person name="Saada N."/>
            <person name="San Lucas F."/>
            <person name="Santibanez J."/>
            <person name="Shang Y."/>
            <person name="Simmons D."/>
            <person name="Song X.-Z."/>
            <person name="Tang L.-Y."/>
            <person name="Thornton R."/>
            <person name="Warren J."/>
            <person name="Weissenberger G."/>
            <person name="Wilczek-Boney K."/>
            <person name="Worley K."/>
            <person name="Youmans B."/>
            <person name="Zhang J."/>
            <person name="Zhang L."/>
            <person name="Zhao Z."/>
            <person name="Zhou C."/>
            <person name="Zhu D."/>
            <person name="Zhu Y."/>
        </authorList>
    </citation>
    <scope>NUCLEOTIDE SEQUENCE [LARGE SCALE GENOMIC DNA]</scope>
    <source>
        <strain evidence="2 3">F0333</strain>
    </source>
</reference>
<proteinExistence type="predicted"/>
<evidence type="ECO:0000313" key="2">
    <source>
        <dbReference type="EMBL" id="ENO18983.1"/>
    </source>
</evidence>
<feature type="transmembrane region" description="Helical" evidence="1">
    <location>
        <begin position="222"/>
        <end position="240"/>
    </location>
</feature>
<feature type="transmembrane region" description="Helical" evidence="1">
    <location>
        <begin position="46"/>
        <end position="67"/>
    </location>
</feature>
<dbReference type="PATRIC" id="fig|888050.3.peg.311"/>
<keyword evidence="3" id="KW-1185">Reference proteome</keyword>
<organism evidence="2 3">
    <name type="scientific">Schaalia cardiffensis F0333</name>
    <dbReference type="NCBI Taxonomy" id="888050"/>
    <lineage>
        <taxon>Bacteria</taxon>
        <taxon>Bacillati</taxon>
        <taxon>Actinomycetota</taxon>
        <taxon>Actinomycetes</taxon>
        <taxon>Actinomycetales</taxon>
        <taxon>Actinomycetaceae</taxon>
        <taxon>Schaalia</taxon>
    </lineage>
</organism>
<feature type="transmembrane region" description="Helical" evidence="1">
    <location>
        <begin position="79"/>
        <end position="102"/>
    </location>
</feature>
<feature type="transmembrane region" description="Helical" evidence="1">
    <location>
        <begin position="402"/>
        <end position="426"/>
    </location>
</feature>
<keyword evidence="1" id="KW-0472">Membrane</keyword>
<evidence type="ECO:0000313" key="3">
    <source>
        <dbReference type="Proteomes" id="UP000013015"/>
    </source>
</evidence>
<feature type="transmembrane region" description="Helical" evidence="1">
    <location>
        <begin position="292"/>
        <end position="314"/>
    </location>
</feature>
<accession>N6XCL8</accession>
<comment type="caution">
    <text evidence="2">The sequence shown here is derived from an EMBL/GenBank/DDBJ whole genome shotgun (WGS) entry which is preliminary data.</text>
</comment>
<gene>
    <name evidence="2" type="ORF">HMPREF9004_0318</name>
</gene>
<dbReference type="STRING" id="888050.HMPREF9004_0318"/>
<dbReference type="AlphaFoldDB" id="N6XCL8"/>
<protein>
    <submittedName>
        <fullName evidence="2">Uncharacterized protein</fullName>
    </submittedName>
</protein>
<feature type="transmembrane region" description="Helical" evidence="1">
    <location>
        <begin position="21"/>
        <end position="40"/>
    </location>
</feature>
<sequence length="592" mass="65654">METMRKGSGRLKRMDSPVLRDSAKAAILFFLGIMAIAMIGGRIHTGIALVFWGAILLLAFLVVLVLWRHRKNLSLRSLGALPVILTPSIIGVAGILRLIGFYQGGVPIQFTRNDMVMNSIEAMTIHMRGGLGQGDEAKPVFVTAIINSLFYGPGTDYPDLLTMLYGNIAATTVVCVVASVFGAWFAFNLLKGVPLPWRIAAALFAGWVPFTRHIFGAVMYQGYMNIPVIYLVLILTWIVFRTMHTIESMAWLALIIVITLATWSPASLIPGFLLLLALLLRLSDSEAQRSTALQLVFLLFSWGFVVVFFLGVSLPSLRADGDYLTAGPGGLAGDFQDHLLLAAIGLMLLELLYGALVPQRHSAPVLGIGAMTLGGWLSVFYLASLREIGDSPWGYYPLKMLWIITITMAMIIGTELIAQTFTALATPKGTQFSKRKRVLLRVCFGTLSVLVLIVGVVLPSSYLGIRKTLVPMLARDIIVPSAQEKRTYDELVEVFDAHKGEAIAFWRQAEVMEFNGDRNRFLIQFSAPTNHDVRSHSYRAWDEHYYNLLCPLLRDWDKDATLVTSSKNYETTKNRLSYCGLRHDVEILTLDD</sequence>
<feature type="transmembrane region" description="Helical" evidence="1">
    <location>
        <begin position="363"/>
        <end position="382"/>
    </location>
</feature>
<feature type="transmembrane region" description="Helical" evidence="1">
    <location>
        <begin position="164"/>
        <end position="187"/>
    </location>
</feature>
<keyword evidence="1" id="KW-1133">Transmembrane helix</keyword>
<dbReference type="Proteomes" id="UP000013015">
    <property type="component" value="Unassembled WGS sequence"/>
</dbReference>
<dbReference type="eggNOG" id="ENOG50316FW">
    <property type="taxonomic scope" value="Bacteria"/>
</dbReference>
<feature type="transmembrane region" description="Helical" evidence="1">
    <location>
        <begin position="338"/>
        <end position="356"/>
    </location>
</feature>
<evidence type="ECO:0000256" key="1">
    <source>
        <dbReference type="SAM" id="Phobius"/>
    </source>
</evidence>
<keyword evidence="1" id="KW-0812">Transmembrane</keyword>
<feature type="transmembrane region" description="Helical" evidence="1">
    <location>
        <begin position="438"/>
        <end position="458"/>
    </location>
</feature>
<feature type="transmembrane region" description="Helical" evidence="1">
    <location>
        <begin position="252"/>
        <end position="280"/>
    </location>
</feature>
<name>N6XCL8_9ACTO</name>
<dbReference type="EMBL" id="AQHZ01000005">
    <property type="protein sequence ID" value="ENO18983.1"/>
    <property type="molecule type" value="Genomic_DNA"/>
</dbReference>